<dbReference type="OrthoDB" id="4350676at2759"/>
<evidence type="ECO:0000313" key="2">
    <source>
        <dbReference type="Proteomes" id="UP000030104"/>
    </source>
</evidence>
<comment type="caution">
    <text evidence="1">The sequence shown here is derived from an EMBL/GenBank/DDBJ whole genome shotgun (WGS) entry which is preliminary data.</text>
</comment>
<protein>
    <submittedName>
        <fullName evidence="1">Uncharacterized protein</fullName>
    </submittedName>
</protein>
<accession>A0A0A2L2X4</accession>
<dbReference type="Gene3D" id="3.30.559.10">
    <property type="entry name" value="Chloramphenicol acetyltransferase-like domain"/>
    <property type="match status" value="1"/>
</dbReference>
<dbReference type="AlphaFoldDB" id="A0A0A2L2X4"/>
<dbReference type="STRING" id="40296.A0A0A2L2X4"/>
<name>A0A0A2L2X4_PENIT</name>
<dbReference type="InterPro" id="IPR023213">
    <property type="entry name" value="CAT-like_dom_sf"/>
</dbReference>
<gene>
    <name evidence="1" type="ORF">PITC_008830</name>
</gene>
<dbReference type="HOGENOM" id="CLU_1797126_0_0_1"/>
<sequence>MTRTWNFHSIDLWHRFHEKVILVSSSSLGSLLFTISPSTRVRYKVAKGIRGQTFRPDEVFILELPTDGRPYFSSQMPSTYMGSLVILNRSSKPIKTLCANRTTIGRVAYLLHQTAACITPSPTTRFQSRVTARPRSIFDGEYGS</sequence>
<proteinExistence type="predicted"/>
<reference evidence="1 2" key="1">
    <citation type="journal article" date="2015" name="Mol. Plant Microbe Interact.">
        <title>Genome, transcriptome, and functional analyses of Penicillium expansum provide new insights into secondary metabolism and pathogenicity.</title>
        <authorList>
            <person name="Ballester A.R."/>
            <person name="Marcet-Houben M."/>
            <person name="Levin E."/>
            <person name="Sela N."/>
            <person name="Selma-Lazaro C."/>
            <person name="Carmona L."/>
            <person name="Wisniewski M."/>
            <person name="Droby S."/>
            <person name="Gonzalez-Candelas L."/>
            <person name="Gabaldon T."/>
        </authorList>
    </citation>
    <scope>NUCLEOTIDE SEQUENCE [LARGE SCALE GENOMIC DNA]</scope>
    <source>
        <strain evidence="1 2">PHI-1</strain>
    </source>
</reference>
<organism evidence="1 2">
    <name type="scientific">Penicillium italicum</name>
    <name type="common">Blue mold</name>
    <dbReference type="NCBI Taxonomy" id="40296"/>
    <lineage>
        <taxon>Eukaryota</taxon>
        <taxon>Fungi</taxon>
        <taxon>Dikarya</taxon>
        <taxon>Ascomycota</taxon>
        <taxon>Pezizomycotina</taxon>
        <taxon>Eurotiomycetes</taxon>
        <taxon>Eurotiomycetidae</taxon>
        <taxon>Eurotiales</taxon>
        <taxon>Aspergillaceae</taxon>
        <taxon>Penicillium</taxon>
    </lineage>
</organism>
<evidence type="ECO:0000313" key="1">
    <source>
        <dbReference type="EMBL" id="KGO74359.1"/>
    </source>
</evidence>
<dbReference type="Proteomes" id="UP000030104">
    <property type="component" value="Unassembled WGS sequence"/>
</dbReference>
<dbReference type="EMBL" id="JQGA01000629">
    <property type="protein sequence ID" value="KGO74359.1"/>
    <property type="molecule type" value="Genomic_DNA"/>
</dbReference>
<keyword evidence="2" id="KW-1185">Reference proteome</keyword>
<dbReference type="PhylomeDB" id="A0A0A2L2X4"/>